<evidence type="ECO:0000256" key="1">
    <source>
        <dbReference type="ARBA" id="ARBA00004167"/>
    </source>
</evidence>
<keyword evidence="7" id="KW-0472">Membrane</keyword>
<comment type="subcellular location">
    <subcellularLocation>
        <location evidence="1">Membrane</location>
        <topology evidence="1">Single-pass membrane protein</topology>
    </subcellularLocation>
</comment>
<keyword evidence="2" id="KW-0433">Leucine-rich repeat</keyword>
<evidence type="ECO:0000256" key="5">
    <source>
        <dbReference type="ARBA" id="ARBA00022737"/>
    </source>
</evidence>
<dbReference type="FunFam" id="3.80.10.10:FF:000129">
    <property type="entry name" value="Leucine-rich repeat receptor-like kinase"/>
    <property type="match status" value="1"/>
</dbReference>
<reference evidence="10 11" key="1">
    <citation type="submission" date="2024-01" db="EMBL/GenBank/DDBJ databases">
        <title>The genomes of 5 underutilized Papilionoideae crops provide insights into root nodulation and disease resistanc.</title>
        <authorList>
            <person name="Yuan L."/>
        </authorList>
    </citation>
    <scope>NUCLEOTIDE SEQUENCE [LARGE SCALE GENOMIC DNA]</scope>
    <source>
        <strain evidence="10">ZHUSHIDOU_FW_LH</strain>
        <tissue evidence="10">Leaf</tissue>
    </source>
</reference>
<dbReference type="Pfam" id="PF13855">
    <property type="entry name" value="LRR_8"/>
    <property type="match status" value="1"/>
</dbReference>
<keyword evidence="11" id="KW-1185">Reference proteome</keyword>
<feature type="chain" id="PRO_5042829279" description="Malectin-like domain-containing protein" evidence="8">
    <location>
        <begin position="27"/>
        <end position="502"/>
    </location>
</feature>
<dbReference type="InterPro" id="IPR024788">
    <property type="entry name" value="Malectin-like_Carb-bd_dom"/>
</dbReference>
<comment type="caution">
    <text evidence="10">The sequence shown here is derived from an EMBL/GenBank/DDBJ whole genome shotgun (WGS) entry which is preliminary data.</text>
</comment>
<dbReference type="Pfam" id="PF12819">
    <property type="entry name" value="Malectin_like"/>
    <property type="match status" value="1"/>
</dbReference>
<gene>
    <name evidence="10" type="ORF">RIF29_28920</name>
</gene>
<feature type="domain" description="Malectin-like" evidence="9">
    <location>
        <begin position="35"/>
        <end position="361"/>
    </location>
</feature>
<evidence type="ECO:0000256" key="6">
    <source>
        <dbReference type="ARBA" id="ARBA00022989"/>
    </source>
</evidence>
<evidence type="ECO:0000256" key="2">
    <source>
        <dbReference type="ARBA" id="ARBA00022614"/>
    </source>
</evidence>
<dbReference type="AlphaFoldDB" id="A0AAN9EDN2"/>
<evidence type="ECO:0000313" key="10">
    <source>
        <dbReference type="EMBL" id="KAK7255507.1"/>
    </source>
</evidence>
<organism evidence="10 11">
    <name type="scientific">Crotalaria pallida</name>
    <name type="common">Smooth rattlebox</name>
    <name type="synonym">Crotalaria striata</name>
    <dbReference type="NCBI Taxonomy" id="3830"/>
    <lineage>
        <taxon>Eukaryota</taxon>
        <taxon>Viridiplantae</taxon>
        <taxon>Streptophyta</taxon>
        <taxon>Embryophyta</taxon>
        <taxon>Tracheophyta</taxon>
        <taxon>Spermatophyta</taxon>
        <taxon>Magnoliopsida</taxon>
        <taxon>eudicotyledons</taxon>
        <taxon>Gunneridae</taxon>
        <taxon>Pentapetalae</taxon>
        <taxon>rosids</taxon>
        <taxon>fabids</taxon>
        <taxon>Fabales</taxon>
        <taxon>Fabaceae</taxon>
        <taxon>Papilionoideae</taxon>
        <taxon>50 kb inversion clade</taxon>
        <taxon>genistoids sensu lato</taxon>
        <taxon>core genistoids</taxon>
        <taxon>Crotalarieae</taxon>
        <taxon>Crotalaria</taxon>
    </lineage>
</organism>
<keyword evidence="3" id="KW-0812">Transmembrane</keyword>
<evidence type="ECO:0000313" key="11">
    <source>
        <dbReference type="Proteomes" id="UP001372338"/>
    </source>
</evidence>
<dbReference type="Proteomes" id="UP001372338">
    <property type="component" value="Unassembled WGS sequence"/>
</dbReference>
<dbReference type="InterPro" id="IPR032675">
    <property type="entry name" value="LRR_dom_sf"/>
</dbReference>
<dbReference type="PANTHER" id="PTHR45631">
    <property type="entry name" value="OS07G0107800 PROTEIN-RELATED"/>
    <property type="match status" value="1"/>
</dbReference>
<dbReference type="InterPro" id="IPR001611">
    <property type="entry name" value="Leu-rich_rpt"/>
</dbReference>
<evidence type="ECO:0000256" key="7">
    <source>
        <dbReference type="ARBA" id="ARBA00023136"/>
    </source>
</evidence>
<sequence>MIRIMLLQFLFVLLGVVLINVAHVQTQDQSGFISIDCGLAESSSYADRTTGINYISDAKFIDTGEVKSLSPYIKSTARRELWYVRSFPTGVRNCYRINVTSGAKYLIRTTFFYANYDGLNEVPQFDLHLGANRWATVKLSNNQTLSSYYEIIYSPSLDYMHICLVNTRQGTPFISILELRTLNNNTYDTKSGSLAHLSRYDLGNSELRYRYKDDVYDRIWLPYPPDKRWTQLNASLTNENLSQTAYKPPAVVMSTAATPINASASFDFHWDDDNLLDAQYYVCMHFTEVQKLAPNETRSFDITLNGDHWYGPLVPLYQKTTTIYSTSAFTGGSGTGFQFSLIKTENSTLPPIINGVEIYMVIDLSHSETEQDDVDAIINIKKAYGVDRNWQGDPCTPRAYMWEGLNCSSDDNNPPRITSLNLSSSGLIGQISSYISKLTMLEYLDLSNNSLSGSVPDFLTELQSLKVLNLGSNNLAGLVPSGLVDRSSNGSLSLRYAYGLKT</sequence>
<evidence type="ECO:0000256" key="4">
    <source>
        <dbReference type="ARBA" id="ARBA00022729"/>
    </source>
</evidence>
<protein>
    <recommendedName>
        <fullName evidence="9">Malectin-like domain-containing protein</fullName>
    </recommendedName>
</protein>
<name>A0AAN9EDN2_CROPI</name>
<evidence type="ECO:0000259" key="9">
    <source>
        <dbReference type="Pfam" id="PF12819"/>
    </source>
</evidence>
<dbReference type="EMBL" id="JAYWIO010000006">
    <property type="protein sequence ID" value="KAK7255507.1"/>
    <property type="molecule type" value="Genomic_DNA"/>
</dbReference>
<evidence type="ECO:0000256" key="3">
    <source>
        <dbReference type="ARBA" id="ARBA00022692"/>
    </source>
</evidence>
<feature type="signal peptide" evidence="8">
    <location>
        <begin position="1"/>
        <end position="26"/>
    </location>
</feature>
<proteinExistence type="predicted"/>
<keyword evidence="5" id="KW-0677">Repeat</keyword>
<dbReference type="PRINTS" id="PR00019">
    <property type="entry name" value="LEURICHRPT"/>
</dbReference>
<dbReference type="Gene3D" id="3.80.10.10">
    <property type="entry name" value="Ribonuclease Inhibitor"/>
    <property type="match status" value="1"/>
</dbReference>
<dbReference type="SUPFAM" id="SSF52058">
    <property type="entry name" value="L domain-like"/>
    <property type="match status" value="1"/>
</dbReference>
<evidence type="ECO:0000256" key="8">
    <source>
        <dbReference type="SAM" id="SignalP"/>
    </source>
</evidence>
<dbReference type="GO" id="GO:0016020">
    <property type="term" value="C:membrane"/>
    <property type="evidence" value="ECO:0007669"/>
    <property type="project" value="UniProtKB-SubCell"/>
</dbReference>
<keyword evidence="6" id="KW-1133">Transmembrane helix</keyword>
<dbReference type="PANTHER" id="PTHR45631:SF202">
    <property type="entry name" value="SENESCENCE-INDUCED RECEPTOR-LIKE SERINE_THREONINE-PROTEIN KINASE"/>
    <property type="match status" value="1"/>
</dbReference>
<accession>A0AAN9EDN2</accession>
<keyword evidence="4 8" id="KW-0732">Signal</keyword>